<gene>
    <name evidence="10" type="ORF">ACJIZ3_008092</name>
</gene>
<dbReference type="PANTHER" id="PTHR33348">
    <property type="entry name" value="PRECURSOR OF CEP5"/>
    <property type="match status" value="1"/>
</dbReference>
<dbReference type="GO" id="GO:0048046">
    <property type="term" value="C:apoplast"/>
    <property type="evidence" value="ECO:0007669"/>
    <property type="project" value="UniProtKB-SubCell"/>
</dbReference>
<evidence type="ECO:0000313" key="11">
    <source>
        <dbReference type="Proteomes" id="UP001634393"/>
    </source>
</evidence>
<comment type="caution">
    <text evidence="10">The sequence shown here is derived from an EMBL/GenBank/DDBJ whole genome shotgun (WGS) entry which is preliminary data.</text>
</comment>
<accession>A0ABD3T9S3</accession>
<keyword evidence="11" id="KW-1185">Reference proteome</keyword>
<evidence type="ECO:0000256" key="8">
    <source>
        <dbReference type="SAM" id="MobiDB-lite"/>
    </source>
</evidence>
<comment type="subcellular location">
    <subcellularLocation>
        <location evidence="1">Secreted</location>
        <location evidence="1">Extracellular space</location>
        <location evidence="1">Apoplast</location>
    </subcellularLocation>
</comment>
<feature type="signal peptide" evidence="9">
    <location>
        <begin position="1"/>
        <end position="27"/>
    </location>
</feature>
<dbReference type="GO" id="GO:0005179">
    <property type="term" value="F:hormone activity"/>
    <property type="evidence" value="ECO:0007669"/>
    <property type="project" value="UniProtKB-KW"/>
</dbReference>
<keyword evidence="6 9" id="KW-0732">Signal</keyword>
<keyword evidence="4" id="KW-0964">Secreted</keyword>
<dbReference type="GO" id="GO:1902025">
    <property type="term" value="P:nitrate import"/>
    <property type="evidence" value="ECO:0007669"/>
    <property type="project" value="UniProtKB-ARBA"/>
</dbReference>
<reference evidence="10 11" key="1">
    <citation type="submission" date="2024-12" db="EMBL/GenBank/DDBJ databases">
        <title>The unique morphological basis and parallel evolutionary history of personate flowers in Penstemon.</title>
        <authorList>
            <person name="Depatie T.H."/>
            <person name="Wessinger C.A."/>
        </authorList>
    </citation>
    <scope>NUCLEOTIDE SEQUENCE [LARGE SCALE GENOMIC DNA]</scope>
    <source>
        <strain evidence="10">WTNN_2</strain>
        <tissue evidence="10">Leaf</tissue>
    </source>
</reference>
<protein>
    <submittedName>
        <fullName evidence="10">Uncharacterized protein</fullName>
    </submittedName>
</protein>
<evidence type="ECO:0000313" key="10">
    <source>
        <dbReference type="EMBL" id="KAL3833356.1"/>
    </source>
</evidence>
<evidence type="ECO:0000256" key="4">
    <source>
        <dbReference type="ARBA" id="ARBA00022525"/>
    </source>
</evidence>
<keyword evidence="5" id="KW-0372">Hormone</keyword>
<dbReference type="GO" id="GO:0006995">
    <property type="term" value="P:cellular response to nitrogen starvation"/>
    <property type="evidence" value="ECO:0007669"/>
    <property type="project" value="UniProtKB-ARBA"/>
</dbReference>
<dbReference type="AlphaFoldDB" id="A0ABD3T9S3"/>
<evidence type="ECO:0000256" key="3">
    <source>
        <dbReference type="ARBA" id="ARBA00022523"/>
    </source>
</evidence>
<organism evidence="10 11">
    <name type="scientific">Penstemon smallii</name>
    <dbReference type="NCBI Taxonomy" id="265156"/>
    <lineage>
        <taxon>Eukaryota</taxon>
        <taxon>Viridiplantae</taxon>
        <taxon>Streptophyta</taxon>
        <taxon>Embryophyta</taxon>
        <taxon>Tracheophyta</taxon>
        <taxon>Spermatophyta</taxon>
        <taxon>Magnoliopsida</taxon>
        <taxon>eudicotyledons</taxon>
        <taxon>Gunneridae</taxon>
        <taxon>Pentapetalae</taxon>
        <taxon>asterids</taxon>
        <taxon>lamiids</taxon>
        <taxon>Lamiales</taxon>
        <taxon>Plantaginaceae</taxon>
        <taxon>Cheloneae</taxon>
        <taxon>Penstemon</taxon>
    </lineage>
</organism>
<comment type="similarity">
    <text evidence="2">Belongs to the C-terminally encoded plant signaling peptide (CEP) family.</text>
</comment>
<dbReference type="PANTHER" id="PTHR33348:SF44">
    <property type="entry name" value="PRECURSOR OF CEP6"/>
    <property type="match status" value="1"/>
</dbReference>
<evidence type="ECO:0000256" key="9">
    <source>
        <dbReference type="SAM" id="SignalP"/>
    </source>
</evidence>
<evidence type="ECO:0000256" key="6">
    <source>
        <dbReference type="ARBA" id="ARBA00022729"/>
    </source>
</evidence>
<proteinExistence type="inferred from homology"/>
<dbReference type="InterPro" id="IPR033250">
    <property type="entry name" value="CEP"/>
</dbReference>
<keyword evidence="7" id="KW-0379">Hydroxylation</keyword>
<feature type="compositionally biased region" description="Polar residues" evidence="8">
    <location>
        <begin position="82"/>
        <end position="92"/>
    </location>
</feature>
<feature type="chain" id="PRO_5044833056" evidence="9">
    <location>
        <begin position="28"/>
        <end position="157"/>
    </location>
</feature>
<feature type="region of interest" description="Disordered" evidence="8">
    <location>
        <begin position="79"/>
        <end position="112"/>
    </location>
</feature>
<name>A0ABD3T9S3_9LAMI</name>
<feature type="region of interest" description="Disordered" evidence="8">
    <location>
        <begin position="128"/>
        <end position="157"/>
    </location>
</feature>
<evidence type="ECO:0000256" key="2">
    <source>
        <dbReference type="ARBA" id="ARBA00008963"/>
    </source>
</evidence>
<evidence type="ECO:0000256" key="7">
    <source>
        <dbReference type="ARBA" id="ARBA00023278"/>
    </source>
</evidence>
<evidence type="ECO:0000256" key="5">
    <source>
        <dbReference type="ARBA" id="ARBA00022702"/>
    </source>
</evidence>
<dbReference type="Proteomes" id="UP001634393">
    <property type="component" value="Unassembled WGS sequence"/>
</dbReference>
<dbReference type="EMBL" id="JBJXBP010000004">
    <property type="protein sequence ID" value="KAL3833356.1"/>
    <property type="molecule type" value="Genomic_DNA"/>
</dbReference>
<keyword evidence="3" id="KW-0052">Apoplast</keyword>
<sequence>MAYIPYMHMFLFFLAFIVCLKIQISEGRQLRTVKEIQVSFAKIDAGQHDHARKAISFEQTPVSHKNDLQVIGEKQIFPPKIPTQNHEFSSSEVSDDFRPTTPGTSPGIGHSFNDSMKQKAQDFTSVTGNTDDFRPTGPGHSPGIGHALRNVNAGPNA</sequence>
<evidence type="ECO:0000256" key="1">
    <source>
        <dbReference type="ARBA" id="ARBA00004271"/>
    </source>
</evidence>